<dbReference type="PANTHER" id="PTHR30482:SF17">
    <property type="entry name" value="ABC TRANSPORTER ATP-BINDING PROTEIN"/>
    <property type="match status" value="1"/>
</dbReference>
<accession>A0AAV3UNQ6</accession>
<comment type="caution">
    <text evidence="7">The sequence shown here is derived from an EMBL/GenBank/DDBJ whole genome shotgun (WGS) entry which is preliminary data.</text>
</comment>
<feature type="transmembrane region" description="Helical" evidence="6">
    <location>
        <begin position="276"/>
        <end position="300"/>
    </location>
</feature>
<dbReference type="Pfam" id="PF02653">
    <property type="entry name" value="BPD_transp_2"/>
    <property type="match status" value="1"/>
</dbReference>
<feature type="transmembrane region" description="Helical" evidence="6">
    <location>
        <begin position="79"/>
        <end position="98"/>
    </location>
</feature>
<evidence type="ECO:0000256" key="4">
    <source>
        <dbReference type="ARBA" id="ARBA00022989"/>
    </source>
</evidence>
<dbReference type="InterPro" id="IPR043428">
    <property type="entry name" value="LivM-like"/>
</dbReference>
<dbReference type="RefSeq" id="WP_227777469.1">
    <property type="nucleotide sequence ID" value="NZ_BAABKX010000019.1"/>
</dbReference>
<dbReference type="PANTHER" id="PTHR30482">
    <property type="entry name" value="HIGH-AFFINITY BRANCHED-CHAIN AMINO ACID TRANSPORT SYSTEM PERMEASE"/>
    <property type="match status" value="1"/>
</dbReference>
<dbReference type="GeneID" id="68615603"/>
<dbReference type="GO" id="GO:0005886">
    <property type="term" value="C:plasma membrane"/>
    <property type="evidence" value="ECO:0007669"/>
    <property type="project" value="UniProtKB-SubCell"/>
</dbReference>
<name>A0AAV3UNQ6_9EURY</name>
<dbReference type="CDD" id="cd06581">
    <property type="entry name" value="TM_PBP1_LivM_like"/>
    <property type="match status" value="1"/>
</dbReference>
<comment type="subcellular location">
    <subcellularLocation>
        <location evidence="1">Cell membrane</location>
        <topology evidence="1">Multi-pass membrane protein</topology>
    </subcellularLocation>
</comment>
<keyword evidence="2" id="KW-1003">Cell membrane</keyword>
<sequence>MTDEPRTNETIKRTENRFDVSSIRRFSVPIGLFLIVVLLRPLVSHPLVLGYGQIATTMLIWMLFVASFNLLLGYTGILSFGHAIFLGAGAYGVAIGIAKFSAPYAIAAPVAIAVAGVIAYLIARLIVHKGEIYFAMLTLAFAKSVHFIANYNPEDLTGGAQGLSGDTLPAFIQTYRGQMLVNLGGFSVNWYYVVGLVFFVSMLALWQVVRSPFGRSLVAIRENEELARAMGMNTRRYKVWAFTLSGVFAGLAGALIEINDQGATLSLLSVQTSGDAILMTVLGGANYFFGPLAGVFMWLFAEDYLTNFETLYLPLAEFPVVGVELSGVLAYWRFLLGFLFVIAVLVSPREGLWGLTKSVIESAYNWLRSFQ</sequence>
<evidence type="ECO:0000256" key="2">
    <source>
        <dbReference type="ARBA" id="ARBA00022475"/>
    </source>
</evidence>
<keyword evidence="4 6" id="KW-1133">Transmembrane helix</keyword>
<feature type="transmembrane region" description="Helical" evidence="6">
    <location>
        <begin position="237"/>
        <end position="256"/>
    </location>
</feature>
<evidence type="ECO:0000313" key="7">
    <source>
        <dbReference type="EMBL" id="GAA5060705.1"/>
    </source>
</evidence>
<feature type="transmembrane region" description="Helical" evidence="6">
    <location>
        <begin position="190"/>
        <end position="209"/>
    </location>
</feature>
<keyword evidence="8" id="KW-1185">Reference proteome</keyword>
<feature type="transmembrane region" description="Helical" evidence="6">
    <location>
        <begin position="26"/>
        <end position="43"/>
    </location>
</feature>
<gene>
    <name evidence="7" type="ORF">GCM10025751_46130</name>
</gene>
<dbReference type="InterPro" id="IPR001851">
    <property type="entry name" value="ABC_transp_permease"/>
</dbReference>
<evidence type="ECO:0000256" key="1">
    <source>
        <dbReference type="ARBA" id="ARBA00004651"/>
    </source>
</evidence>
<keyword evidence="3 6" id="KW-0812">Transmembrane</keyword>
<reference evidence="7 8" key="1">
    <citation type="journal article" date="2019" name="Int. J. Syst. Evol. Microbiol.">
        <title>The Global Catalogue of Microorganisms (GCM) 10K type strain sequencing project: providing services to taxonomists for standard genome sequencing and annotation.</title>
        <authorList>
            <consortium name="The Broad Institute Genomics Platform"/>
            <consortium name="The Broad Institute Genome Sequencing Center for Infectious Disease"/>
            <person name="Wu L."/>
            <person name="Ma J."/>
        </authorList>
    </citation>
    <scope>NUCLEOTIDE SEQUENCE [LARGE SCALE GENOMIC DNA]</scope>
    <source>
        <strain evidence="7 8">JCM 17504</strain>
    </source>
</reference>
<evidence type="ECO:0000256" key="3">
    <source>
        <dbReference type="ARBA" id="ARBA00022692"/>
    </source>
</evidence>
<feature type="transmembrane region" description="Helical" evidence="6">
    <location>
        <begin position="104"/>
        <end position="123"/>
    </location>
</feature>
<organism evidence="7 8">
    <name type="scientific">Haladaptatus pallidirubidus</name>
    <dbReference type="NCBI Taxonomy" id="1008152"/>
    <lineage>
        <taxon>Archaea</taxon>
        <taxon>Methanobacteriati</taxon>
        <taxon>Methanobacteriota</taxon>
        <taxon>Stenosarchaea group</taxon>
        <taxon>Halobacteria</taxon>
        <taxon>Halobacteriales</taxon>
        <taxon>Haladaptataceae</taxon>
        <taxon>Haladaptatus</taxon>
    </lineage>
</organism>
<feature type="transmembrane region" description="Helical" evidence="6">
    <location>
        <begin position="49"/>
        <end position="72"/>
    </location>
</feature>
<evidence type="ECO:0000313" key="8">
    <source>
        <dbReference type="Proteomes" id="UP001501729"/>
    </source>
</evidence>
<evidence type="ECO:0000256" key="5">
    <source>
        <dbReference type="ARBA" id="ARBA00023136"/>
    </source>
</evidence>
<evidence type="ECO:0000256" key="6">
    <source>
        <dbReference type="SAM" id="Phobius"/>
    </source>
</evidence>
<dbReference type="GO" id="GO:0015658">
    <property type="term" value="F:branched-chain amino acid transmembrane transporter activity"/>
    <property type="evidence" value="ECO:0007669"/>
    <property type="project" value="InterPro"/>
</dbReference>
<protein>
    <submittedName>
        <fullName evidence="7">Branched-chain amino acid ABC transporter permease</fullName>
    </submittedName>
</protein>
<dbReference type="AlphaFoldDB" id="A0AAV3UNQ6"/>
<keyword evidence="5 6" id="KW-0472">Membrane</keyword>
<dbReference type="Proteomes" id="UP001501729">
    <property type="component" value="Unassembled WGS sequence"/>
</dbReference>
<feature type="transmembrane region" description="Helical" evidence="6">
    <location>
        <begin position="321"/>
        <end position="346"/>
    </location>
</feature>
<proteinExistence type="predicted"/>
<dbReference type="EMBL" id="BAABKX010000019">
    <property type="protein sequence ID" value="GAA5060705.1"/>
    <property type="molecule type" value="Genomic_DNA"/>
</dbReference>